<name>A0A2T0VBG1_9MICO</name>
<dbReference type="GO" id="GO:0005975">
    <property type="term" value="P:carbohydrate metabolic process"/>
    <property type="evidence" value="ECO:0007669"/>
    <property type="project" value="UniProtKB-ARBA"/>
</dbReference>
<dbReference type="InterPro" id="IPR013783">
    <property type="entry name" value="Ig-like_fold"/>
</dbReference>
<protein>
    <submittedName>
        <fullName evidence="3">Ig-like domain-containing protein</fullName>
    </submittedName>
</protein>
<organism evidence="3 4">
    <name type="scientific">Glaciihabitans tibetensis</name>
    <dbReference type="NCBI Taxonomy" id="1266600"/>
    <lineage>
        <taxon>Bacteria</taxon>
        <taxon>Bacillati</taxon>
        <taxon>Actinomycetota</taxon>
        <taxon>Actinomycetes</taxon>
        <taxon>Micrococcales</taxon>
        <taxon>Microbacteriaceae</taxon>
        <taxon>Glaciihabitans</taxon>
    </lineage>
</organism>
<feature type="compositionally biased region" description="Pro residues" evidence="1">
    <location>
        <begin position="455"/>
        <end position="473"/>
    </location>
</feature>
<sequence length="2180" mass="222963">MTPERAACCESPVPIFSTEVIAGIVRVVPLTIGGTMSSRWTPLHIRLRSAVRATTLGRVAAVAAIAVIAAPLLAIVLLVGLGAIVGDGYLESAALTIGWASTVGVVVAGIAVLMLLFGIIAVAAVVVRPRVGGALLTALRALPRLLAALVLVIVAILLAAVAWPLLVVGALVTALALRVRGKSGVRRALVCGIPLLPLVFAVALVPAVIAASLERPRGLRGLLRAAVAIVTARWLPLLANVIVAAGVSTALTWAGTAASSALEGAGHDGLGLLATAVALALLVACLGFIVAVILPPTTPVAPITEARRGWRLGSQRFTQVAMLVVAAMVLAIVPGTVSAPASAAVIGEPVLTASITPSATSDGSLFTVSAEVDAADASDDGTPAGSVQFFDGDVAFGLPTALVASDIASIATAALVDVSLEVGERSFRFEYTPADATASVSTSGPVVQTVEPAPTTAPAPEPAPDTAPVPAPTAAPGAAPAVAPSPFLRAVAAATSVTAAFSTTSIEYGIPAPLSVTVASSLDGPRTLEVRNTATNALLSSEIIQIVSGAAAATVNVTGLRPGNHVVSATVVGDGLNAEATATAASLRVTTAPTTMTLMTSQSGMEFGKPVTFSASVRTSTGATPTVGRVTFYAGNKLLGSAAVNASRSASFTWIPTADDLGADDTATIVAEASYFDSSFLYSGSSGTTHVQLSRVQLPAPSMIWSGDLSDPLERYLTVTYPAAEGRPVPSGVVQLSDVGGAMIAREPLINGSVQFRVILPDPFPPLGIEFLSNTQGPDRTYAWRGDMVPDLVLPPYTPSVSVSAPMDVFSGTPFAVNVDVTNVPVSTVSAVMITDTAPNGDVRTIGSATLDQAGHGDAVVTIDVEGAHKIGAAVFFTPQSEMATAYSSTVPVTVAAPVRIVPNLVVTSRGDPVAGGAILVQVTAEWIAPGSTGLAVGAIVDVRDGNGAYLGQVTLNDTASGNGYRGELRVSNLRPGALSIVASASYGTLGGIATSAPLVIVVAAPETTLALNIPSVVVGQTLNVGITAYPSGGYDGLSRSQAATVVIDGMPWKISLTRGTGTDPFRGTVSVPTSQVGSLNVTASIPGDGIDTSAASTTATASVLIRPTSVSVVMMSSARAGEPVTVSARIVQEGPQRSPAPTGTLTVAGVRCVQDVPCVIPGSEVRTGINTFTAVYSGDSNNTTSTSQVTFTAAPRTSALTVSFSPTIEDWVYGEPITATWSTRTSAQPASGTVAVTIANAACSGPALAGSCTLTPTTKAVSTPITTNYSVRFVSFDGAPPATVDGTTQSASLCVYPFIDGTVDYTSATRCGGNQTGVRTGSTLRVTPIVAEGNIFDHWTLNGADLTDRSVPLVLVITGETTLMAVGTLPVVECFTLQVTPSRIESQSAGGRLTAITAPNCTDPNMPTAEEIVDWNNSRPRYAAGTVVYVRADARTEEPKYVLDGPFVGATMVNEVVGKVTMDADRTVSATFSVQDCVRTDFLQPDGGNVSLLSAVRPLASANLLPATGECVAYDGSPGYVPGTRLSVIATADDDTVLESWLTSSGIVPLTDEQRKVVSVGRLSQTKVERTLSVEVPETARFEVTARFSRVECVSVTVISRSLIASYETTEERVPEGAFATGWGTETGCGGIAEERTSTFTPSGFYHVKSVTNSFVASGRVDVETDEARVSARFGGRDFMLGASQVYWSTDTTTGLSTMVHASRGDVASLVGRADGPVLDLEKVVGSITVTADWSMLNCAAPNVTLPQGGGFVILPGSADEPFCNDKNLIAPGQTVELNPIPINGAPGLTALTTDVTSDTYVAGVAKVVGTLPYRLEYCAPLGVEVRIHDDSGAVTIPSRELATALVEDDGGCPPLWTRHNRTTKTVISAEGEFGYSVIGNAEGIGPVRTVSAAGVVSGPTEFNLQTVCFTLSVGDASITTAGNCPGGAANRFLRGAQVELQAEDADRFDGWEGVDAEEGETAWVIIDRDRYVEADIHNYSDVEKLGNVLSSVAGRVVSAVMTFATGVLLANAFVVKAAGWALKGVAVGLRAIGAGGAVADGFDKGSQVIAAQFDALSLLSTCLNKFAHGESVLDSVSLTPGTVTVSKDSSPAELVAAMKTQLANDVAGKGGAPIRLPGSAVFGKLAGDEAAALVNAFLSNPSMYTGDARDQWNGFGDKMTSCVETGAKKYLATTYSGY</sequence>
<evidence type="ECO:0000256" key="2">
    <source>
        <dbReference type="SAM" id="Phobius"/>
    </source>
</evidence>
<feature type="transmembrane region" description="Helical" evidence="2">
    <location>
        <begin position="97"/>
        <end position="127"/>
    </location>
</feature>
<feature type="transmembrane region" description="Helical" evidence="2">
    <location>
        <begin position="148"/>
        <end position="175"/>
    </location>
</feature>
<feature type="transmembrane region" description="Helical" evidence="2">
    <location>
        <begin position="234"/>
        <end position="258"/>
    </location>
</feature>
<evidence type="ECO:0000313" key="4">
    <source>
        <dbReference type="Proteomes" id="UP000237983"/>
    </source>
</evidence>
<feature type="transmembrane region" description="Helical" evidence="2">
    <location>
        <begin position="270"/>
        <end position="296"/>
    </location>
</feature>
<feature type="transmembrane region" description="Helical" evidence="2">
    <location>
        <begin position="195"/>
        <end position="213"/>
    </location>
</feature>
<feature type="compositionally biased region" description="Low complexity" evidence="1">
    <location>
        <begin position="445"/>
        <end position="454"/>
    </location>
</feature>
<accession>A0A2T0VBG1</accession>
<proteinExistence type="predicted"/>
<dbReference type="Gene3D" id="2.60.40.10">
    <property type="entry name" value="Immunoglobulins"/>
    <property type="match status" value="2"/>
</dbReference>
<feature type="transmembrane region" description="Helical" evidence="2">
    <location>
        <begin position="59"/>
        <end position="85"/>
    </location>
</feature>
<comment type="caution">
    <text evidence="3">The sequence shown here is derived from an EMBL/GenBank/DDBJ whole genome shotgun (WGS) entry which is preliminary data.</text>
</comment>
<evidence type="ECO:0000256" key="1">
    <source>
        <dbReference type="SAM" id="MobiDB-lite"/>
    </source>
</evidence>
<keyword evidence="2" id="KW-0812">Transmembrane</keyword>
<gene>
    <name evidence="3" type="ORF">B0I08_10670</name>
</gene>
<keyword evidence="2" id="KW-0472">Membrane</keyword>
<feature type="region of interest" description="Disordered" evidence="1">
    <location>
        <begin position="438"/>
        <end position="478"/>
    </location>
</feature>
<reference evidence="3 4" key="1">
    <citation type="submission" date="2018-03" db="EMBL/GenBank/DDBJ databases">
        <title>Genomic Encyclopedia of Type Strains, Phase III (KMG-III): the genomes of soil and plant-associated and newly described type strains.</title>
        <authorList>
            <person name="Whitman W."/>
        </authorList>
    </citation>
    <scope>NUCLEOTIDE SEQUENCE [LARGE SCALE GENOMIC DNA]</scope>
    <source>
        <strain evidence="3 4">CGMCC 1.12484</strain>
    </source>
</reference>
<evidence type="ECO:0000313" key="3">
    <source>
        <dbReference type="EMBL" id="PRY67463.1"/>
    </source>
</evidence>
<dbReference type="Proteomes" id="UP000237983">
    <property type="component" value="Unassembled WGS sequence"/>
</dbReference>
<keyword evidence="4" id="KW-1185">Reference proteome</keyword>
<feature type="transmembrane region" description="Helical" evidence="2">
    <location>
        <begin position="317"/>
        <end position="337"/>
    </location>
</feature>
<keyword evidence="2" id="KW-1133">Transmembrane helix</keyword>
<dbReference type="EMBL" id="PVTL01000006">
    <property type="protein sequence ID" value="PRY67463.1"/>
    <property type="molecule type" value="Genomic_DNA"/>
</dbReference>